<dbReference type="KEGG" id="moc:BB934_45020"/>
<accession>A0A1B2EZH8</accession>
<feature type="compositionally biased region" description="Basic and acidic residues" evidence="1">
    <location>
        <begin position="10"/>
        <end position="19"/>
    </location>
</feature>
<dbReference type="AlphaFoldDB" id="A0A1B2EZH8"/>
<evidence type="ECO:0000256" key="1">
    <source>
        <dbReference type="SAM" id="MobiDB-lite"/>
    </source>
</evidence>
<feature type="region of interest" description="Disordered" evidence="1">
    <location>
        <begin position="1"/>
        <end position="61"/>
    </location>
</feature>
<geneLocation type="plasmid" evidence="2">
    <name>unnamed4</name>
</geneLocation>
<evidence type="ECO:0000313" key="2">
    <source>
        <dbReference type="EMBL" id="ANY85327.1"/>
    </source>
</evidence>
<gene>
    <name evidence="2" type="ORF">BB934_45020</name>
</gene>
<organism evidence="2">
    <name type="scientific">Microvirga ossetica</name>
    <dbReference type="NCBI Taxonomy" id="1882682"/>
    <lineage>
        <taxon>Bacteria</taxon>
        <taxon>Pseudomonadati</taxon>
        <taxon>Pseudomonadota</taxon>
        <taxon>Alphaproteobacteria</taxon>
        <taxon>Hyphomicrobiales</taxon>
        <taxon>Methylobacteriaceae</taxon>
        <taxon>Microvirga</taxon>
    </lineage>
</organism>
<sequence length="173" mass="19319">MLPENSQENLDARLDHAIEETFPTSDPVSVTITKGPEPARPDQEARSSSADDQQSRPEPAPIEHVLDQVREALNDVAGSASEAAGNVYSQGERYARQAREQYPETERYIREGQQAVTHRVTESPLLALFVAGAIGYALGWLIHGQRRGPDEHVPEYGRTNQGYAPHRDEQRRH</sequence>
<protein>
    <recommendedName>
        <fullName evidence="3">DUF883 domain-containing protein</fullName>
    </recommendedName>
</protein>
<dbReference type="RefSeq" id="WP_162299284.1">
    <property type="nucleotide sequence ID" value="NZ_CP016620.1"/>
</dbReference>
<dbReference type="EMBL" id="CP016620">
    <property type="protein sequence ID" value="ANY85327.1"/>
    <property type="molecule type" value="Genomic_DNA"/>
</dbReference>
<proteinExistence type="predicted"/>
<keyword evidence="2" id="KW-0614">Plasmid</keyword>
<feature type="compositionally biased region" description="Polar residues" evidence="1">
    <location>
        <begin position="22"/>
        <end position="32"/>
    </location>
</feature>
<feature type="region of interest" description="Disordered" evidence="1">
    <location>
        <begin position="147"/>
        <end position="173"/>
    </location>
</feature>
<reference evidence="2" key="1">
    <citation type="submission" date="2016-07" db="EMBL/GenBank/DDBJ databases">
        <title>Microvirga ossetica sp. nov. a new species of rhizobia isolated from root nodules of the legume species Vicia alpestris Steven originated from North Ossetia region in the Caucasus.</title>
        <authorList>
            <person name="Safronova V.I."/>
            <person name="Kuznetsova I.G."/>
            <person name="Sazanova A.L."/>
            <person name="Belimov A."/>
            <person name="Andronov E."/>
            <person name="Osledkin Y.S."/>
            <person name="Onishchuk O.P."/>
            <person name="Kurchak O.N."/>
            <person name="Shaposhnikov A.I."/>
            <person name="Willems A."/>
            <person name="Tikhonovich I.A."/>
        </authorList>
    </citation>
    <scope>NUCLEOTIDE SEQUENCE [LARGE SCALE GENOMIC DNA]</scope>
    <source>
        <strain evidence="2">V5/3M</strain>
        <plasmid evidence="2">unnamed4</plasmid>
    </source>
</reference>
<name>A0A1B2EZH8_9HYPH</name>
<evidence type="ECO:0008006" key="3">
    <source>
        <dbReference type="Google" id="ProtNLM"/>
    </source>
</evidence>